<feature type="transmembrane region" description="Helical" evidence="2">
    <location>
        <begin position="125"/>
        <end position="143"/>
    </location>
</feature>
<keyword evidence="2" id="KW-1133">Transmembrane helix</keyword>
<dbReference type="InterPro" id="IPR018247">
    <property type="entry name" value="EF_Hand_1_Ca_BS"/>
</dbReference>
<gene>
    <name evidence="4" type="ORF">ONZ51_g10781</name>
</gene>
<feature type="transmembrane region" description="Helical" evidence="2">
    <location>
        <begin position="12"/>
        <end position="35"/>
    </location>
</feature>
<keyword evidence="2" id="KW-0812">Transmembrane</keyword>
<comment type="caution">
    <text evidence="4">The sequence shown here is derived from an EMBL/GenBank/DDBJ whole genome shotgun (WGS) entry which is preliminary data.</text>
</comment>
<accession>A0AAD7X6Y6</accession>
<dbReference type="EMBL" id="JAPEVG010000451">
    <property type="protein sequence ID" value="KAJ8462625.1"/>
    <property type="molecule type" value="Genomic_DNA"/>
</dbReference>
<evidence type="ECO:0000313" key="5">
    <source>
        <dbReference type="Proteomes" id="UP001215151"/>
    </source>
</evidence>
<name>A0AAD7X6Y6_9APHY</name>
<sequence length="347" mass="37984">MDPAQISETVAVYQSVQVVFFCDAAVTALVVYNWLINLGDEVDLFWSAPTKGASLLYFAIRYLAFVEPIIAMCTFYPMADKVGSDHDPRCVAVYWITVLVGPFVYIAPAIFSANRAYALSEKTRLVYCAVLMLALGPFFADLIDNVVWTRPVNLPPPALCSEQDNTPPSANLLPLTQTPSRSRYDSVLLFSRLSATTADLIVVVVTWRATHKVLRETRGLLKVSITQVLLFNDDLLLHTSVLLLMNIGHIIMTELSVTDFTEATSYLSLFMDPFMSILATDFLLNLQKATAASSRIPSNSGQDQPGTLGEVPSLNFAVITQSGHTESTTADASSDADHDDDLSVAEV</sequence>
<feature type="transmembrane region" description="Helical" evidence="2">
    <location>
        <begin position="55"/>
        <end position="79"/>
    </location>
</feature>
<dbReference type="InterPro" id="IPR045340">
    <property type="entry name" value="DUF6533"/>
</dbReference>
<evidence type="ECO:0000256" key="2">
    <source>
        <dbReference type="SAM" id="Phobius"/>
    </source>
</evidence>
<feature type="transmembrane region" description="Helical" evidence="2">
    <location>
        <begin position="91"/>
        <end position="113"/>
    </location>
</feature>
<keyword evidence="2" id="KW-0472">Membrane</keyword>
<evidence type="ECO:0000313" key="4">
    <source>
        <dbReference type="EMBL" id="KAJ8462625.1"/>
    </source>
</evidence>
<reference evidence="4" key="1">
    <citation type="submission" date="2022-11" db="EMBL/GenBank/DDBJ databases">
        <title>Genome Sequence of Cubamyces cubensis.</title>
        <authorList>
            <person name="Buettner E."/>
        </authorList>
    </citation>
    <scope>NUCLEOTIDE SEQUENCE</scope>
    <source>
        <strain evidence="4">MPL-01</strain>
    </source>
</reference>
<feature type="compositionally biased region" description="Low complexity" evidence="1">
    <location>
        <begin position="324"/>
        <end position="333"/>
    </location>
</feature>
<dbReference type="Proteomes" id="UP001215151">
    <property type="component" value="Unassembled WGS sequence"/>
</dbReference>
<dbReference type="Pfam" id="PF20151">
    <property type="entry name" value="DUF6533"/>
    <property type="match status" value="1"/>
</dbReference>
<proteinExistence type="predicted"/>
<feature type="domain" description="DUF6533" evidence="3">
    <location>
        <begin position="22"/>
        <end position="66"/>
    </location>
</feature>
<feature type="compositionally biased region" description="Acidic residues" evidence="1">
    <location>
        <begin position="337"/>
        <end position="347"/>
    </location>
</feature>
<organism evidence="4 5">
    <name type="scientific">Trametes cubensis</name>
    <dbReference type="NCBI Taxonomy" id="1111947"/>
    <lineage>
        <taxon>Eukaryota</taxon>
        <taxon>Fungi</taxon>
        <taxon>Dikarya</taxon>
        <taxon>Basidiomycota</taxon>
        <taxon>Agaricomycotina</taxon>
        <taxon>Agaricomycetes</taxon>
        <taxon>Polyporales</taxon>
        <taxon>Polyporaceae</taxon>
        <taxon>Trametes</taxon>
    </lineage>
</organism>
<dbReference type="PROSITE" id="PS00018">
    <property type="entry name" value="EF_HAND_1"/>
    <property type="match status" value="1"/>
</dbReference>
<keyword evidence="5" id="KW-1185">Reference proteome</keyword>
<feature type="region of interest" description="Disordered" evidence="1">
    <location>
        <begin position="322"/>
        <end position="347"/>
    </location>
</feature>
<dbReference type="AlphaFoldDB" id="A0AAD7X6Y6"/>
<protein>
    <recommendedName>
        <fullName evidence="3">DUF6533 domain-containing protein</fullName>
    </recommendedName>
</protein>
<evidence type="ECO:0000259" key="3">
    <source>
        <dbReference type="Pfam" id="PF20151"/>
    </source>
</evidence>
<evidence type="ECO:0000256" key="1">
    <source>
        <dbReference type="SAM" id="MobiDB-lite"/>
    </source>
</evidence>